<evidence type="ECO:0000256" key="7">
    <source>
        <dbReference type="RuleBase" id="RU362064"/>
    </source>
</evidence>
<dbReference type="InterPro" id="IPR052205">
    <property type="entry name" value="FliO/MopB"/>
</dbReference>
<evidence type="ECO:0000256" key="1">
    <source>
        <dbReference type="ARBA" id="ARBA00022475"/>
    </source>
</evidence>
<organism evidence="8 9">
    <name type="scientific">Polynucleobacter cosmopolitanus</name>
    <dbReference type="NCBI Taxonomy" id="351345"/>
    <lineage>
        <taxon>Bacteria</taxon>
        <taxon>Pseudomonadati</taxon>
        <taxon>Pseudomonadota</taxon>
        <taxon>Betaproteobacteria</taxon>
        <taxon>Burkholderiales</taxon>
        <taxon>Burkholderiaceae</taxon>
        <taxon>Polynucleobacter</taxon>
    </lineage>
</organism>
<dbReference type="GO" id="GO:0005886">
    <property type="term" value="C:plasma membrane"/>
    <property type="evidence" value="ECO:0007669"/>
    <property type="project" value="UniProtKB-SubCell"/>
</dbReference>
<comment type="similarity">
    <text evidence="6 7">Belongs to the FliO/MopB family.</text>
</comment>
<dbReference type="NCBIfam" id="TIGR03500">
    <property type="entry name" value="FliO_TIGR"/>
    <property type="match status" value="1"/>
</dbReference>
<dbReference type="InterPro" id="IPR022781">
    <property type="entry name" value="Flagellar_biosynth_FliO"/>
</dbReference>
<comment type="subcellular location">
    <subcellularLocation>
        <location evidence="7">Cell membrane</location>
    </subcellularLocation>
    <subcellularLocation>
        <location evidence="7">Bacterial flagellum basal body</location>
    </subcellularLocation>
</comment>
<evidence type="ECO:0000256" key="2">
    <source>
        <dbReference type="ARBA" id="ARBA00022692"/>
    </source>
</evidence>
<dbReference type="PANTHER" id="PTHR38766:SF1">
    <property type="entry name" value="FLAGELLAR PROTEIN FLIO"/>
    <property type="match status" value="1"/>
</dbReference>
<name>A0A229FVS8_9BURK</name>
<accession>A0A229FVS8</accession>
<gene>
    <name evidence="8" type="primary">fliO</name>
    <name evidence="8" type="ORF">AOC33_00195</name>
</gene>
<protein>
    <recommendedName>
        <fullName evidence="7">Flagellar protein</fullName>
    </recommendedName>
</protein>
<evidence type="ECO:0000256" key="3">
    <source>
        <dbReference type="ARBA" id="ARBA00022989"/>
    </source>
</evidence>
<dbReference type="Proteomes" id="UP000215188">
    <property type="component" value="Unassembled WGS sequence"/>
</dbReference>
<comment type="caution">
    <text evidence="8">The sequence shown here is derived from an EMBL/GenBank/DDBJ whole genome shotgun (WGS) entry which is preliminary data.</text>
</comment>
<dbReference type="RefSeq" id="WP_089514598.1">
    <property type="nucleotide sequence ID" value="NZ_NJGG01000001.1"/>
</dbReference>
<sequence length="113" mass="12152">MSALFQTTFALAAVLLVIWGCAYLLRKLQTVRGGHSNLIQLKAISSLGPREKVALIEVSGQLILVGVAAGQVNHIATLQKTADIVSAENEVPAPAPFNAKSWLDTYLRKNNVK</sequence>
<evidence type="ECO:0000313" key="9">
    <source>
        <dbReference type="Proteomes" id="UP000215188"/>
    </source>
</evidence>
<dbReference type="PANTHER" id="PTHR38766">
    <property type="entry name" value="FLAGELLAR PROTEIN FLIO"/>
    <property type="match status" value="1"/>
</dbReference>
<keyword evidence="2 7" id="KW-0812">Transmembrane</keyword>
<evidence type="ECO:0000256" key="4">
    <source>
        <dbReference type="ARBA" id="ARBA00023136"/>
    </source>
</evidence>
<evidence type="ECO:0000256" key="5">
    <source>
        <dbReference type="ARBA" id="ARBA00023143"/>
    </source>
</evidence>
<dbReference type="OrthoDB" id="9182371at2"/>
<keyword evidence="9" id="KW-1185">Reference proteome</keyword>
<dbReference type="GO" id="GO:0044781">
    <property type="term" value="P:bacterial-type flagellum organization"/>
    <property type="evidence" value="ECO:0007669"/>
    <property type="project" value="UniProtKB-UniRule"/>
</dbReference>
<dbReference type="EMBL" id="NJGG01000001">
    <property type="protein sequence ID" value="OXL15559.1"/>
    <property type="molecule type" value="Genomic_DNA"/>
</dbReference>
<dbReference type="AlphaFoldDB" id="A0A229FVS8"/>
<keyword evidence="8" id="KW-0966">Cell projection</keyword>
<dbReference type="GO" id="GO:0009425">
    <property type="term" value="C:bacterial-type flagellum basal body"/>
    <property type="evidence" value="ECO:0007669"/>
    <property type="project" value="UniProtKB-SubCell"/>
</dbReference>
<reference evidence="8 9" key="1">
    <citation type="submission" date="2017-06" db="EMBL/GenBank/DDBJ databases">
        <title>Reclassification of a Polynucleobacter cosmopolitanus strain isolated from tropical Lake Victoria as Polynucleobacter victoriensis comb. nov.</title>
        <authorList>
            <person name="Hahn M.W."/>
        </authorList>
    </citation>
    <scope>NUCLEOTIDE SEQUENCE [LARGE SCALE GENOMIC DNA]</scope>
    <source>
        <strain evidence="8 9">MWH-MoIso2</strain>
    </source>
</reference>
<feature type="transmembrane region" description="Helical" evidence="7">
    <location>
        <begin position="6"/>
        <end position="25"/>
    </location>
</feature>
<keyword evidence="5 7" id="KW-0975">Bacterial flagellum</keyword>
<keyword evidence="4 7" id="KW-0472">Membrane</keyword>
<keyword evidence="8" id="KW-0969">Cilium</keyword>
<keyword evidence="8" id="KW-0282">Flagellum</keyword>
<evidence type="ECO:0000256" key="6">
    <source>
        <dbReference type="ARBA" id="ARBA00037937"/>
    </source>
</evidence>
<keyword evidence="3 7" id="KW-1133">Transmembrane helix</keyword>
<keyword evidence="1 7" id="KW-1003">Cell membrane</keyword>
<dbReference type="Pfam" id="PF04347">
    <property type="entry name" value="FliO"/>
    <property type="match status" value="1"/>
</dbReference>
<proteinExistence type="inferred from homology"/>
<evidence type="ECO:0000313" key="8">
    <source>
        <dbReference type="EMBL" id="OXL15559.1"/>
    </source>
</evidence>